<gene>
    <name evidence="7" type="ORF">GOB84_07125</name>
</gene>
<feature type="transmembrane region" description="Helical" evidence="5">
    <location>
        <begin position="422"/>
        <end position="442"/>
    </location>
</feature>
<name>A0ABX0KBU6_9PROT</name>
<dbReference type="PANTHER" id="PTHR23508">
    <property type="entry name" value="CARBOXYLIC ACID TRANSPORTER PROTEIN HOMOLOG"/>
    <property type="match status" value="1"/>
</dbReference>
<feature type="transmembrane region" description="Helical" evidence="5">
    <location>
        <begin position="68"/>
        <end position="88"/>
    </location>
</feature>
<evidence type="ECO:0000313" key="8">
    <source>
        <dbReference type="Proteomes" id="UP000615326"/>
    </source>
</evidence>
<keyword evidence="8" id="KW-1185">Reference proteome</keyword>
<comment type="caution">
    <text evidence="7">The sequence shown here is derived from an EMBL/GenBank/DDBJ whole genome shotgun (WGS) entry which is preliminary data.</text>
</comment>
<evidence type="ECO:0000256" key="1">
    <source>
        <dbReference type="ARBA" id="ARBA00004141"/>
    </source>
</evidence>
<feature type="transmembrane region" description="Helical" evidence="5">
    <location>
        <begin position="130"/>
        <end position="147"/>
    </location>
</feature>
<feature type="transmembrane region" description="Helical" evidence="5">
    <location>
        <begin position="192"/>
        <end position="209"/>
    </location>
</feature>
<protein>
    <submittedName>
        <fullName evidence="7">MFS transporter</fullName>
    </submittedName>
</protein>
<evidence type="ECO:0000256" key="5">
    <source>
        <dbReference type="SAM" id="Phobius"/>
    </source>
</evidence>
<reference evidence="7 8" key="1">
    <citation type="journal article" date="2020" name="Int. J. Syst. Evol. Microbiol.">
        <title>Novel acetic acid bacteria from cider fermentations: Acetobacter conturbans sp. nov. and Acetobacter fallax sp. nov.</title>
        <authorList>
            <person name="Sombolestani A.S."/>
            <person name="Cleenwerck I."/>
            <person name="Cnockaert M."/>
            <person name="Borremans W."/>
            <person name="Wieme A.D."/>
            <person name="De Vuyst L."/>
            <person name="Vandamme P."/>
        </authorList>
    </citation>
    <scope>NUCLEOTIDE SEQUENCE [LARGE SCALE GENOMIC DNA]</scope>
    <source>
        <strain evidence="7 8">LMG 1637</strain>
    </source>
</reference>
<evidence type="ECO:0000256" key="2">
    <source>
        <dbReference type="ARBA" id="ARBA00022692"/>
    </source>
</evidence>
<evidence type="ECO:0000256" key="4">
    <source>
        <dbReference type="ARBA" id="ARBA00023136"/>
    </source>
</evidence>
<dbReference type="InterPro" id="IPR005829">
    <property type="entry name" value="Sugar_transporter_CS"/>
</dbReference>
<feature type="transmembrane region" description="Helical" evidence="5">
    <location>
        <begin position="31"/>
        <end position="48"/>
    </location>
</feature>
<feature type="transmembrane region" description="Helical" evidence="5">
    <location>
        <begin position="393"/>
        <end position="416"/>
    </location>
</feature>
<feature type="transmembrane region" description="Helical" evidence="5">
    <location>
        <begin position="269"/>
        <end position="293"/>
    </location>
</feature>
<evidence type="ECO:0000313" key="7">
    <source>
        <dbReference type="EMBL" id="NHO32338.1"/>
    </source>
</evidence>
<dbReference type="InterPro" id="IPR011701">
    <property type="entry name" value="MFS"/>
</dbReference>
<dbReference type="InterPro" id="IPR036259">
    <property type="entry name" value="MFS_trans_sf"/>
</dbReference>
<dbReference type="EMBL" id="WOSW01000009">
    <property type="protein sequence ID" value="NHO32338.1"/>
    <property type="molecule type" value="Genomic_DNA"/>
</dbReference>
<feature type="transmembrane region" description="Helical" evidence="5">
    <location>
        <begin position="337"/>
        <end position="358"/>
    </location>
</feature>
<feature type="transmembrane region" description="Helical" evidence="5">
    <location>
        <begin position="100"/>
        <end position="124"/>
    </location>
</feature>
<sequence>MPVESADQSPPLFAESRVIDDMLERGGITRTQRIIFLLVFIGILFDVFEQNAVGTVAPMLREHWGLDGLQIGFLNTVTFLSAAAGKLLSGVIADRYGRRVAFNLNLALYIFGGALCAVAPGYAWLCAGRFVVGLGLGGEIVTGLTLLSEFFPPGKRRTAIGLTNLGAGGFGNMLAPSVGLLVFLVFPGSSGWRWLFVALVAPVCVLAVLRRRIPETPYFLLTRGRFGELERVMSLLTGRSMSAEIRPVSPVDGTGSLVCGSFSGLVPHLVLLSLLAGLAYGVQMSALTLMPVIFQVTGRTDANALLLVSLCQTGGIPGALAASFLARRYSPADVLSVGAISGALAVLLLSNTIAFAILPVVFGFLFYFLVIMINTTLWIMIPGSFPIGNRGKATAIALAAGNVMGAIVPLAAGALFDMGSPGAVFLLSAVLYLFLAVTARFVPRGETEFRALPDFAAKSS</sequence>
<dbReference type="InterPro" id="IPR020846">
    <property type="entry name" value="MFS_dom"/>
</dbReference>
<dbReference type="Proteomes" id="UP000615326">
    <property type="component" value="Unassembled WGS sequence"/>
</dbReference>
<feature type="transmembrane region" description="Helical" evidence="5">
    <location>
        <begin position="159"/>
        <end position="186"/>
    </location>
</feature>
<feature type="transmembrane region" description="Helical" evidence="5">
    <location>
        <begin position="305"/>
        <end position="325"/>
    </location>
</feature>
<keyword evidence="3 5" id="KW-1133">Transmembrane helix</keyword>
<dbReference type="PROSITE" id="PS00217">
    <property type="entry name" value="SUGAR_TRANSPORT_2"/>
    <property type="match status" value="1"/>
</dbReference>
<organism evidence="7 8">
    <name type="scientific">Acetobacter fallax</name>
    <dbReference type="NCBI Taxonomy" id="1737473"/>
    <lineage>
        <taxon>Bacteria</taxon>
        <taxon>Pseudomonadati</taxon>
        <taxon>Pseudomonadota</taxon>
        <taxon>Alphaproteobacteria</taxon>
        <taxon>Acetobacterales</taxon>
        <taxon>Acetobacteraceae</taxon>
        <taxon>Acetobacter</taxon>
    </lineage>
</organism>
<dbReference type="Pfam" id="PF07690">
    <property type="entry name" value="MFS_1"/>
    <property type="match status" value="1"/>
</dbReference>
<accession>A0ABX0KBU6</accession>
<keyword evidence="4 5" id="KW-0472">Membrane</keyword>
<proteinExistence type="predicted"/>
<dbReference type="SUPFAM" id="SSF103473">
    <property type="entry name" value="MFS general substrate transporter"/>
    <property type="match status" value="1"/>
</dbReference>
<feature type="transmembrane region" description="Helical" evidence="5">
    <location>
        <begin position="364"/>
        <end position="381"/>
    </location>
</feature>
<evidence type="ECO:0000256" key="3">
    <source>
        <dbReference type="ARBA" id="ARBA00022989"/>
    </source>
</evidence>
<dbReference type="RefSeq" id="WP_173576862.1">
    <property type="nucleotide sequence ID" value="NZ_WOSW01000009.1"/>
</dbReference>
<keyword evidence="2 5" id="KW-0812">Transmembrane</keyword>
<feature type="domain" description="Major facilitator superfamily (MFS) profile" evidence="6">
    <location>
        <begin position="35"/>
        <end position="446"/>
    </location>
</feature>
<evidence type="ECO:0000259" key="6">
    <source>
        <dbReference type="PROSITE" id="PS50850"/>
    </source>
</evidence>
<comment type="subcellular location">
    <subcellularLocation>
        <location evidence="1">Membrane</location>
        <topology evidence="1">Multi-pass membrane protein</topology>
    </subcellularLocation>
</comment>
<dbReference type="PANTHER" id="PTHR23508:SF10">
    <property type="entry name" value="CARBOXYLIC ACID TRANSPORTER PROTEIN HOMOLOG"/>
    <property type="match status" value="1"/>
</dbReference>
<dbReference type="Gene3D" id="1.20.1250.20">
    <property type="entry name" value="MFS general substrate transporter like domains"/>
    <property type="match status" value="1"/>
</dbReference>
<dbReference type="PROSITE" id="PS50850">
    <property type="entry name" value="MFS"/>
    <property type="match status" value="1"/>
</dbReference>